<dbReference type="Proteomes" id="UP000238348">
    <property type="component" value="Chromosome"/>
</dbReference>
<evidence type="ECO:0000256" key="2">
    <source>
        <dbReference type="SAM" id="SignalP"/>
    </source>
</evidence>
<accession>A0A2L0F402</accession>
<keyword evidence="2" id="KW-0732">Signal</keyword>
<organism evidence="3 4">
    <name type="scientific">Sorangium cellulosum</name>
    <name type="common">Polyangium cellulosum</name>
    <dbReference type="NCBI Taxonomy" id="56"/>
    <lineage>
        <taxon>Bacteria</taxon>
        <taxon>Pseudomonadati</taxon>
        <taxon>Myxococcota</taxon>
        <taxon>Polyangia</taxon>
        <taxon>Polyangiales</taxon>
        <taxon>Polyangiaceae</taxon>
        <taxon>Sorangium</taxon>
    </lineage>
</organism>
<feature type="region of interest" description="Disordered" evidence="1">
    <location>
        <begin position="30"/>
        <end position="64"/>
    </location>
</feature>
<dbReference type="InterPro" id="IPR025921">
    <property type="entry name" value="HmuY"/>
</dbReference>
<dbReference type="PROSITE" id="PS51257">
    <property type="entry name" value="PROKAR_LIPOPROTEIN"/>
    <property type="match status" value="1"/>
</dbReference>
<dbReference type="EMBL" id="CP012673">
    <property type="protein sequence ID" value="AUX46308.1"/>
    <property type="molecule type" value="Genomic_DNA"/>
</dbReference>
<feature type="compositionally biased region" description="Gly residues" evidence="1">
    <location>
        <begin position="34"/>
        <end position="58"/>
    </location>
</feature>
<dbReference type="RefSeq" id="WP_104984527.1">
    <property type="nucleotide sequence ID" value="NZ_CP012673.1"/>
</dbReference>
<dbReference type="AlphaFoldDB" id="A0A2L0F402"/>
<evidence type="ECO:0000313" key="4">
    <source>
        <dbReference type="Proteomes" id="UP000238348"/>
    </source>
</evidence>
<sequence>MPSSRTSTLLSAGVVLLALCACGSDEPVSPVDTGDGGAGGAPTGEGGSGGGSGGGGGAPAARCAQPTPVVCEDDVFQQMGLQDTVSSGEVSSAPDGDGFRSAIDASAGGAFADDEPYVYARFTDGGLEKVEISDEQSLTSMDWDIAFRRYLVRINSGHSGPSCVAAARLAGTPDYDALTAVPDNARFRNDEYFTESCELITDGSGLNGPATALSGYWDYSMCVAMSGTVYVLALADDRKLKLTVTHYYEEEAQAECNETGMVSDTGSAAHFQVRWAFLP</sequence>
<proteinExistence type="predicted"/>
<evidence type="ECO:0000256" key="1">
    <source>
        <dbReference type="SAM" id="MobiDB-lite"/>
    </source>
</evidence>
<reference evidence="3 4" key="1">
    <citation type="submission" date="2015-09" db="EMBL/GenBank/DDBJ databases">
        <title>Sorangium comparison.</title>
        <authorList>
            <person name="Zaburannyi N."/>
            <person name="Bunk B."/>
            <person name="Overmann J."/>
            <person name="Mueller R."/>
        </authorList>
    </citation>
    <scope>NUCLEOTIDE SEQUENCE [LARGE SCALE GENOMIC DNA]</scope>
    <source>
        <strain evidence="3 4">So ce26</strain>
    </source>
</reference>
<protein>
    <recommendedName>
        <fullName evidence="5">Secreted protein</fullName>
    </recommendedName>
</protein>
<gene>
    <name evidence="3" type="ORF">SOCE26_078130</name>
</gene>
<evidence type="ECO:0000313" key="3">
    <source>
        <dbReference type="EMBL" id="AUX46308.1"/>
    </source>
</evidence>
<dbReference type="OrthoDB" id="5525211at2"/>
<dbReference type="Pfam" id="PF14064">
    <property type="entry name" value="HmuY"/>
    <property type="match status" value="1"/>
</dbReference>
<dbReference type="CDD" id="cd12105">
    <property type="entry name" value="HmuY"/>
    <property type="match status" value="1"/>
</dbReference>
<evidence type="ECO:0008006" key="5">
    <source>
        <dbReference type="Google" id="ProtNLM"/>
    </source>
</evidence>
<feature type="signal peptide" evidence="2">
    <location>
        <begin position="1"/>
        <end position="23"/>
    </location>
</feature>
<feature type="chain" id="PRO_5014843519" description="Secreted protein" evidence="2">
    <location>
        <begin position="24"/>
        <end position="279"/>
    </location>
</feature>
<name>A0A2L0F402_SORCE</name>